<sequence length="132" mass="14626">MADRKTTPNVTLMVIFDGRTKPGALCNTKGHNLRAIESVNQAKHNRAHQPPTNGSKRNHSSQLAINLKNLPRAPRAREELDTNSLFLAVLGVNLVSATETGRSKLFHWDLEAGTPPRCDHRVTATREQARSK</sequence>
<dbReference type="Proteomes" id="UP000030765">
    <property type="component" value="Unassembled WGS sequence"/>
</dbReference>
<dbReference type="VEuPathDB" id="VectorBase:ASIC018965"/>
<organism evidence="1">
    <name type="scientific">Anopheles sinensis</name>
    <name type="common">Mosquito</name>
    <dbReference type="NCBI Taxonomy" id="74873"/>
    <lineage>
        <taxon>Eukaryota</taxon>
        <taxon>Metazoa</taxon>
        <taxon>Ecdysozoa</taxon>
        <taxon>Arthropoda</taxon>
        <taxon>Hexapoda</taxon>
        <taxon>Insecta</taxon>
        <taxon>Pterygota</taxon>
        <taxon>Neoptera</taxon>
        <taxon>Endopterygota</taxon>
        <taxon>Diptera</taxon>
        <taxon>Nematocera</taxon>
        <taxon>Culicoidea</taxon>
        <taxon>Culicidae</taxon>
        <taxon>Anophelinae</taxon>
        <taxon>Anopheles</taxon>
    </lineage>
</organism>
<evidence type="ECO:0000313" key="2">
    <source>
        <dbReference type="EnsemblMetazoa" id="ASIC018965-PA"/>
    </source>
</evidence>
<evidence type="ECO:0000313" key="1">
    <source>
        <dbReference type="EMBL" id="KFB50928.1"/>
    </source>
</evidence>
<protein>
    <submittedName>
        <fullName evidence="1 2">Uncharacterized protein</fullName>
    </submittedName>
</protein>
<name>A0A084WL34_ANOSI</name>
<gene>
    <name evidence="1" type="ORF">ZHAS_00018965</name>
</gene>
<evidence type="ECO:0000313" key="3">
    <source>
        <dbReference type="Proteomes" id="UP000030765"/>
    </source>
</evidence>
<keyword evidence="3" id="KW-1185">Reference proteome</keyword>
<accession>A0A084WL34</accession>
<dbReference type="EnsemblMetazoa" id="ASIC018965-RA">
    <property type="protein sequence ID" value="ASIC018965-PA"/>
    <property type="gene ID" value="ASIC018965"/>
</dbReference>
<dbReference type="EMBL" id="ATLV01024176">
    <property type="status" value="NOT_ANNOTATED_CDS"/>
    <property type="molecule type" value="Genomic_DNA"/>
</dbReference>
<proteinExistence type="predicted"/>
<dbReference type="AlphaFoldDB" id="A0A084WL34"/>
<reference evidence="1 3" key="1">
    <citation type="journal article" date="2014" name="BMC Genomics">
        <title>Genome sequence of Anopheles sinensis provides insight into genetics basis of mosquito competence for malaria parasites.</title>
        <authorList>
            <person name="Zhou D."/>
            <person name="Zhang D."/>
            <person name="Ding G."/>
            <person name="Shi L."/>
            <person name="Hou Q."/>
            <person name="Ye Y."/>
            <person name="Xu Y."/>
            <person name="Zhou H."/>
            <person name="Xiong C."/>
            <person name="Li S."/>
            <person name="Yu J."/>
            <person name="Hong S."/>
            <person name="Yu X."/>
            <person name="Zou P."/>
            <person name="Chen C."/>
            <person name="Chang X."/>
            <person name="Wang W."/>
            <person name="Lv Y."/>
            <person name="Sun Y."/>
            <person name="Ma L."/>
            <person name="Shen B."/>
            <person name="Zhu C."/>
        </authorList>
    </citation>
    <scope>NUCLEOTIDE SEQUENCE [LARGE SCALE GENOMIC DNA]</scope>
</reference>
<dbReference type="EMBL" id="KE525350">
    <property type="protein sequence ID" value="KFB50928.1"/>
    <property type="molecule type" value="Genomic_DNA"/>
</dbReference>
<reference evidence="2" key="2">
    <citation type="submission" date="2020-05" db="UniProtKB">
        <authorList>
            <consortium name="EnsemblMetazoa"/>
        </authorList>
    </citation>
    <scope>IDENTIFICATION</scope>
</reference>